<evidence type="ECO:0000256" key="2">
    <source>
        <dbReference type="ARBA" id="ARBA00012438"/>
    </source>
</evidence>
<dbReference type="Pfam" id="PF00512">
    <property type="entry name" value="HisKA"/>
    <property type="match status" value="1"/>
</dbReference>
<evidence type="ECO:0000313" key="10">
    <source>
        <dbReference type="EMBL" id="MCQ4167190.1"/>
    </source>
</evidence>
<dbReference type="PROSITE" id="PS50109">
    <property type="entry name" value="HIS_KIN"/>
    <property type="match status" value="1"/>
</dbReference>
<keyword evidence="4" id="KW-0808">Transferase</keyword>
<dbReference type="PANTHER" id="PTHR45436">
    <property type="entry name" value="SENSOR HISTIDINE KINASE YKOH"/>
    <property type="match status" value="1"/>
</dbReference>
<dbReference type="EMBL" id="JANFQO010000026">
    <property type="protein sequence ID" value="MCQ4167190.1"/>
    <property type="molecule type" value="Genomic_DNA"/>
</dbReference>
<keyword evidence="7" id="KW-1133">Transmembrane helix</keyword>
<dbReference type="InterPro" id="IPR036097">
    <property type="entry name" value="HisK_dim/P_sf"/>
</dbReference>
<keyword evidence="6" id="KW-0902">Two-component regulatory system</keyword>
<evidence type="ECO:0000259" key="9">
    <source>
        <dbReference type="PROSITE" id="PS50885"/>
    </source>
</evidence>
<evidence type="ECO:0000256" key="5">
    <source>
        <dbReference type="ARBA" id="ARBA00022777"/>
    </source>
</evidence>
<feature type="transmembrane region" description="Helical" evidence="7">
    <location>
        <begin position="133"/>
        <end position="156"/>
    </location>
</feature>
<dbReference type="InterPro" id="IPR050428">
    <property type="entry name" value="TCS_sensor_his_kinase"/>
</dbReference>
<protein>
    <recommendedName>
        <fullName evidence="2">histidine kinase</fullName>
        <ecNumber evidence="2">2.7.13.3</ecNumber>
    </recommendedName>
</protein>
<dbReference type="InterPro" id="IPR003660">
    <property type="entry name" value="HAMP_dom"/>
</dbReference>
<evidence type="ECO:0000313" key="11">
    <source>
        <dbReference type="Proteomes" id="UP001165498"/>
    </source>
</evidence>
<dbReference type="GO" id="GO:0016301">
    <property type="term" value="F:kinase activity"/>
    <property type="evidence" value="ECO:0007669"/>
    <property type="project" value="UniProtKB-KW"/>
</dbReference>
<name>A0ABT1QY21_9GAMM</name>
<dbReference type="SUPFAM" id="SSF47384">
    <property type="entry name" value="Homodimeric domain of signal transducing histidine kinase"/>
    <property type="match status" value="1"/>
</dbReference>
<dbReference type="Gene3D" id="1.10.287.130">
    <property type="match status" value="1"/>
</dbReference>
<evidence type="ECO:0000259" key="8">
    <source>
        <dbReference type="PROSITE" id="PS50109"/>
    </source>
</evidence>
<proteinExistence type="predicted"/>
<sequence length="414" mass="44102">MRAPLPLRRRVALAYATLGLLLSLAFAAATLYLTEDYEHIVVSEILSAQAQEYADEAGAGAMPELPHTPRLRGYLRRADGGGLPPALAGLGPGIHEMESAAAPGRHAGVFDTPAGRLVFLIDLDSIEELEKHLAWFCLLVVLLGTGLSGWAGWLLAGRTIAPVKQLAAAVDALPARPQATNLAGLAGRDELGRLARAIDAYQARLLDADAAERAFFADASHELRTPIAVVQGAAEVLLDDPDAAPAQRRRLARLERGLNELTDLINLLLGLARRSNYTAQPVDAAELLQECAAQLRAGTESTALALHIEAAGSLFLPRAEALLALRSILRRLLPPAAQGELQLQAGAGRIRFDYRAGTAATAPAAAPARSDRGIGLTLIGRFADHLGWKLEEHFADNGYRAVEIEIPERISGMD</sequence>
<keyword evidence="3" id="KW-0597">Phosphoprotein</keyword>
<dbReference type="Gene3D" id="6.10.340.10">
    <property type="match status" value="1"/>
</dbReference>
<keyword evidence="5 10" id="KW-0418">Kinase</keyword>
<feature type="domain" description="Histidine kinase" evidence="8">
    <location>
        <begin position="218"/>
        <end position="410"/>
    </location>
</feature>
<accession>A0ABT1QY21</accession>
<organism evidence="10 11">
    <name type="scientific">Tahibacter harae</name>
    <dbReference type="NCBI Taxonomy" id="2963937"/>
    <lineage>
        <taxon>Bacteria</taxon>
        <taxon>Pseudomonadati</taxon>
        <taxon>Pseudomonadota</taxon>
        <taxon>Gammaproteobacteria</taxon>
        <taxon>Lysobacterales</taxon>
        <taxon>Rhodanobacteraceae</taxon>
        <taxon>Tahibacter</taxon>
    </lineage>
</organism>
<feature type="domain" description="HAMP" evidence="9">
    <location>
        <begin position="157"/>
        <end position="210"/>
    </location>
</feature>
<dbReference type="CDD" id="cd00082">
    <property type="entry name" value="HisKA"/>
    <property type="match status" value="1"/>
</dbReference>
<dbReference type="RefSeq" id="WP_255916379.1">
    <property type="nucleotide sequence ID" value="NZ_JANFQO010000026.1"/>
</dbReference>
<dbReference type="SMART" id="SM00388">
    <property type="entry name" value="HisKA"/>
    <property type="match status" value="1"/>
</dbReference>
<evidence type="ECO:0000256" key="6">
    <source>
        <dbReference type="ARBA" id="ARBA00023012"/>
    </source>
</evidence>
<comment type="catalytic activity">
    <reaction evidence="1">
        <text>ATP + protein L-histidine = ADP + protein N-phospho-L-histidine.</text>
        <dbReference type="EC" id="2.7.13.3"/>
    </reaction>
</comment>
<dbReference type="PANTHER" id="PTHR45436:SF16">
    <property type="entry name" value="HISTIDINE KINASE"/>
    <property type="match status" value="1"/>
</dbReference>
<keyword evidence="7" id="KW-0472">Membrane</keyword>
<gene>
    <name evidence="10" type="ORF">NM961_20945</name>
</gene>
<keyword evidence="11" id="KW-1185">Reference proteome</keyword>
<dbReference type="EC" id="2.7.13.3" evidence="2"/>
<comment type="caution">
    <text evidence="10">The sequence shown here is derived from an EMBL/GenBank/DDBJ whole genome shotgun (WGS) entry which is preliminary data.</text>
</comment>
<dbReference type="InterPro" id="IPR003661">
    <property type="entry name" value="HisK_dim/P_dom"/>
</dbReference>
<reference evidence="10" key="1">
    <citation type="submission" date="2022-07" db="EMBL/GenBank/DDBJ databases">
        <title>Tahibacter sp., a new gammaproteobacterium isolated from the silt sample collected at pig farm.</title>
        <authorList>
            <person name="Chen H."/>
        </authorList>
    </citation>
    <scope>NUCLEOTIDE SEQUENCE</scope>
    <source>
        <strain evidence="10">P2K</strain>
    </source>
</reference>
<dbReference type="Proteomes" id="UP001165498">
    <property type="component" value="Unassembled WGS sequence"/>
</dbReference>
<dbReference type="InterPro" id="IPR005467">
    <property type="entry name" value="His_kinase_dom"/>
</dbReference>
<evidence type="ECO:0000256" key="3">
    <source>
        <dbReference type="ARBA" id="ARBA00022553"/>
    </source>
</evidence>
<evidence type="ECO:0000256" key="1">
    <source>
        <dbReference type="ARBA" id="ARBA00000085"/>
    </source>
</evidence>
<evidence type="ECO:0000256" key="7">
    <source>
        <dbReference type="SAM" id="Phobius"/>
    </source>
</evidence>
<dbReference type="Pfam" id="PF00672">
    <property type="entry name" value="HAMP"/>
    <property type="match status" value="1"/>
</dbReference>
<dbReference type="PROSITE" id="PS50885">
    <property type="entry name" value="HAMP"/>
    <property type="match status" value="1"/>
</dbReference>
<evidence type="ECO:0000256" key="4">
    <source>
        <dbReference type="ARBA" id="ARBA00022679"/>
    </source>
</evidence>
<keyword evidence="7" id="KW-0812">Transmembrane</keyword>